<feature type="domain" description="Ice-binding protein C-terminal" evidence="1">
    <location>
        <begin position="29"/>
        <end position="48"/>
    </location>
</feature>
<evidence type="ECO:0000259" key="1">
    <source>
        <dbReference type="Pfam" id="PF07589"/>
    </source>
</evidence>
<dbReference type="Pfam" id="PF07589">
    <property type="entry name" value="PEP-CTERM"/>
    <property type="match status" value="1"/>
</dbReference>
<dbReference type="KEGG" id="tact:SG35_021175"/>
<organism evidence="2 3">
    <name type="scientific">Thalassomonas actiniarum</name>
    <dbReference type="NCBI Taxonomy" id="485447"/>
    <lineage>
        <taxon>Bacteria</taxon>
        <taxon>Pseudomonadati</taxon>
        <taxon>Pseudomonadota</taxon>
        <taxon>Gammaproteobacteria</taxon>
        <taxon>Alteromonadales</taxon>
        <taxon>Colwelliaceae</taxon>
        <taxon>Thalassomonas</taxon>
    </lineage>
</organism>
<name>A0AAE9YYJ7_9GAMM</name>
<evidence type="ECO:0000313" key="3">
    <source>
        <dbReference type="Proteomes" id="UP000032568"/>
    </source>
</evidence>
<keyword evidence="3" id="KW-1185">Reference proteome</keyword>
<evidence type="ECO:0000313" key="2">
    <source>
        <dbReference type="EMBL" id="WDE01967.1"/>
    </source>
</evidence>
<accession>A0AAE9YYJ7</accession>
<protein>
    <submittedName>
        <fullName evidence="2">PEP-CTERM sorting domain-containing protein</fullName>
    </submittedName>
</protein>
<reference evidence="2 3" key="1">
    <citation type="journal article" date="2015" name="Genome Announc.">
        <title>Draft Genome Sequences of Marine Isolates of Thalassomonas viridans and Thalassomonas actiniarum.</title>
        <authorList>
            <person name="Olonade I."/>
            <person name="van Zyl L.J."/>
            <person name="Trindade M."/>
        </authorList>
    </citation>
    <scope>NUCLEOTIDE SEQUENCE [LARGE SCALE GENOMIC DNA]</scope>
    <source>
        <strain evidence="2 3">A5K-106</strain>
    </source>
</reference>
<proteinExistence type="predicted"/>
<dbReference type="InterPro" id="IPR013424">
    <property type="entry name" value="Ice-binding_C"/>
</dbReference>
<dbReference type="EMBL" id="CP059735">
    <property type="protein sequence ID" value="WDE01967.1"/>
    <property type="molecule type" value="Genomic_DNA"/>
</dbReference>
<dbReference type="Proteomes" id="UP000032568">
    <property type="component" value="Chromosome"/>
</dbReference>
<reference evidence="2 3" key="2">
    <citation type="journal article" date="2022" name="Mar. Drugs">
        <title>Bioassay-Guided Fractionation Leads to the Detection of Cholic Acid Generated by the Rare Thalassomonas sp.</title>
        <authorList>
            <person name="Pheiffer F."/>
            <person name="Schneider Y.K."/>
            <person name="Hansen E.H."/>
            <person name="Andersen J.H."/>
            <person name="Isaksson J."/>
            <person name="Busche T."/>
            <person name="R C."/>
            <person name="Kalinowski J."/>
            <person name="Zyl L.V."/>
            <person name="Trindade M."/>
        </authorList>
    </citation>
    <scope>NUCLEOTIDE SEQUENCE [LARGE SCALE GENOMIC DNA]</scope>
    <source>
        <strain evidence="2 3">A5K-106</strain>
    </source>
</reference>
<gene>
    <name evidence="2" type="ORF">SG35_021175</name>
</gene>
<dbReference type="AlphaFoldDB" id="A0AAE9YYJ7"/>
<dbReference type="NCBIfam" id="TIGR02595">
    <property type="entry name" value="PEP_CTERM"/>
    <property type="match status" value="1"/>
</dbReference>
<sequence>MDVGTDPCCSDSRVGGYVSSIELRSPTYVPEPSSLLLISLGLIGLARKVK</sequence>